<feature type="transmembrane region" description="Helical" evidence="1">
    <location>
        <begin position="258"/>
        <end position="275"/>
    </location>
</feature>
<name>A0A8H6X2D6_9AGAR</name>
<proteinExistence type="predicted"/>
<comment type="caution">
    <text evidence="2">The sequence shown here is derived from an EMBL/GenBank/DDBJ whole genome shotgun (WGS) entry which is preliminary data.</text>
</comment>
<gene>
    <name evidence="2" type="ORF">MVEN_02406200</name>
</gene>
<feature type="transmembrane region" description="Helical" evidence="1">
    <location>
        <begin position="171"/>
        <end position="193"/>
    </location>
</feature>
<feature type="transmembrane region" description="Helical" evidence="1">
    <location>
        <begin position="12"/>
        <end position="35"/>
    </location>
</feature>
<accession>A0A8H6X2D6</accession>
<dbReference type="OrthoDB" id="3357408at2759"/>
<dbReference type="Proteomes" id="UP000620124">
    <property type="component" value="Unassembled WGS sequence"/>
</dbReference>
<keyword evidence="1" id="KW-0812">Transmembrane</keyword>
<feature type="transmembrane region" description="Helical" evidence="1">
    <location>
        <begin position="47"/>
        <end position="71"/>
    </location>
</feature>
<keyword evidence="3" id="KW-1185">Reference proteome</keyword>
<sequence length="333" mass="37070">MGYPLTDAQSYGLFLESLFYGIYLVTCGFCLQTLFTTQNRLRRLRELNWPMVVVVFLLFGIATVDVVLQFYRNLHTFEIANGPADATEDFTDISDPINVVKSATVCVQTTIADIMLVYRCWAVYGRSWLVISLPLLLVLANTAVTGVVLYLEITLNAHALLNVKQVKPFGAAFWALTIVINVVTTGLIVVRLWRINHRTKDLLYRSESQRGSGRSPSTKLQRVMRIIVESGLLYTGTSLITFITYVTNSVAVYVTTDIEVQVIGIAFNLIIIRAAQTTQETHSITSGSRAAGQYPLQFRGSGSQSTVPGTQINVTVTQEDDRDDKISDKTMTF</sequence>
<evidence type="ECO:0000313" key="3">
    <source>
        <dbReference type="Proteomes" id="UP000620124"/>
    </source>
</evidence>
<feature type="transmembrane region" description="Helical" evidence="1">
    <location>
        <begin position="128"/>
        <end position="151"/>
    </location>
</feature>
<feature type="transmembrane region" description="Helical" evidence="1">
    <location>
        <begin position="226"/>
        <end position="246"/>
    </location>
</feature>
<keyword evidence="1" id="KW-0472">Membrane</keyword>
<protein>
    <submittedName>
        <fullName evidence="2">Uncharacterized protein</fullName>
    </submittedName>
</protein>
<organism evidence="2 3">
    <name type="scientific">Mycena venus</name>
    <dbReference type="NCBI Taxonomy" id="2733690"/>
    <lineage>
        <taxon>Eukaryota</taxon>
        <taxon>Fungi</taxon>
        <taxon>Dikarya</taxon>
        <taxon>Basidiomycota</taxon>
        <taxon>Agaricomycotina</taxon>
        <taxon>Agaricomycetes</taxon>
        <taxon>Agaricomycetidae</taxon>
        <taxon>Agaricales</taxon>
        <taxon>Marasmiineae</taxon>
        <taxon>Mycenaceae</taxon>
        <taxon>Mycena</taxon>
    </lineage>
</organism>
<keyword evidence="1" id="KW-1133">Transmembrane helix</keyword>
<evidence type="ECO:0000256" key="1">
    <source>
        <dbReference type="SAM" id="Phobius"/>
    </source>
</evidence>
<dbReference type="EMBL" id="JACAZI010000031">
    <property type="protein sequence ID" value="KAF7332999.1"/>
    <property type="molecule type" value="Genomic_DNA"/>
</dbReference>
<reference evidence="2" key="1">
    <citation type="submission" date="2020-05" db="EMBL/GenBank/DDBJ databases">
        <title>Mycena genomes resolve the evolution of fungal bioluminescence.</title>
        <authorList>
            <person name="Tsai I.J."/>
        </authorList>
    </citation>
    <scope>NUCLEOTIDE SEQUENCE</scope>
    <source>
        <strain evidence="2">CCC161011</strain>
    </source>
</reference>
<dbReference type="AlphaFoldDB" id="A0A8H6X2D6"/>
<evidence type="ECO:0000313" key="2">
    <source>
        <dbReference type="EMBL" id="KAF7332999.1"/>
    </source>
</evidence>